<dbReference type="InterPro" id="IPR010888">
    <property type="entry name" value="CblD"/>
</dbReference>
<dbReference type="Pfam" id="PF07434">
    <property type="entry name" value="CblD"/>
    <property type="match status" value="1"/>
</dbReference>
<comment type="caution">
    <text evidence="2">The sequence shown here is derived from an EMBL/GenBank/DDBJ whole genome shotgun (WGS) entry which is preliminary data.</text>
</comment>
<dbReference type="Gene3D" id="2.60.40.2520">
    <property type="entry name" value="CFA/I fimbrial subunit E, adhesin domain"/>
    <property type="match status" value="1"/>
</dbReference>
<dbReference type="Proteomes" id="UP000636938">
    <property type="component" value="Unassembled WGS sequence"/>
</dbReference>
<dbReference type="EMBL" id="JACSQS010000004">
    <property type="protein sequence ID" value="MBD7953773.1"/>
    <property type="molecule type" value="Genomic_DNA"/>
</dbReference>
<evidence type="ECO:0000313" key="3">
    <source>
        <dbReference type="Proteomes" id="UP000636938"/>
    </source>
</evidence>
<dbReference type="Gene3D" id="2.60.40.2040">
    <property type="entry name" value="CFA/I fimbrial subunit E, pilin domain"/>
    <property type="match status" value="1"/>
</dbReference>
<feature type="chain" id="PRO_5036457740" evidence="1">
    <location>
        <begin position="21"/>
        <end position="371"/>
    </location>
</feature>
<dbReference type="InterPro" id="IPR043037">
    <property type="entry name" value="CfaE_adhesin"/>
</dbReference>
<accession>A0A8X8FKW7</accession>
<protein>
    <submittedName>
        <fullName evidence="2">Pilin protein</fullName>
    </submittedName>
</protein>
<evidence type="ECO:0000256" key="1">
    <source>
        <dbReference type="SAM" id="SignalP"/>
    </source>
</evidence>
<feature type="signal peptide" evidence="1">
    <location>
        <begin position="1"/>
        <end position="20"/>
    </location>
</feature>
<keyword evidence="1" id="KW-0732">Signal</keyword>
<dbReference type="AlphaFoldDB" id="A0A8X8FKW7"/>
<sequence length="371" mass="39422">MRWLAVLLAVLLVPAARAQALPLTDPVGIVQEHPLAYDRSGVPASIELLAPRTLLGYSADPARGYGSIHLTCRSATDAEHGRCPTADTGAEGGGRTGIALRFTERRSGMRTEITVTGSLQRAFADRACQNDLWHGTDQPLSSRYGPECAGQPPTGTGAALSIAGNELSRLVAGRWEAELVLDLRTEANGPALATYTFRLDLDISDRDAASIYFPAFDLATPQVGLNLHYDPISQTVGGHAALEMCLYDGAGSQSDYLGVTVSDSAGPSSSASGYSVWHADGGDDPTQRVDYTVTLDHGGARLPMANGTEQMLTGIDRVRLRLVALPGMSQPVFCVPTPLSLDTPRVPISSKRPGHYRGGLRVELRLPPSRP</sequence>
<reference evidence="2 3" key="1">
    <citation type="submission" date="2020-08" db="EMBL/GenBank/DDBJ databases">
        <title>A Genomic Blueprint of the Chicken Gut Microbiome.</title>
        <authorList>
            <person name="Gilroy R."/>
            <person name="Ravi A."/>
            <person name="Getino M."/>
            <person name="Pursley I."/>
            <person name="Horton D.L."/>
            <person name="Alikhan N.-F."/>
            <person name="Baker D."/>
            <person name="Gharbi K."/>
            <person name="Hall N."/>
            <person name="Watson M."/>
            <person name="Adriaenssens E.M."/>
            <person name="Foster-Nyarko E."/>
            <person name="Jarju S."/>
            <person name="Secka A."/>
            <person name="Antonio M."/>
            <person name="Oren A."/>
            <person name="Chaudhuri R."/>
            <person name="La Ragione R.M."/>
            <person name="Hildebrand F."/>
            <person name="Pallen M.J."/>
        </authorList>
    </citation>
    <scope>NUCLEOTIDE SEQUENCE [LARGE SCALE GENOMIC DNA]</scope>
    <source>
        <strain evidence="2 3">Sa5BUN4</strain>
    </source>
</reference>
<keyword evidence="3" id="KW-1185">Reference proteome</keyword>
<organism evidence="2 3">
    <name type="scientific">Stenotrophomonas lacuserhaii</name>
    <dbReference type="NCBI Taxonomy" id="2760084"/>
    <lineage>
        <taxon>Bacteria</taxon>
        <taxon>Pseudomonadati</taxon>
        <taxon>Pseudomonadota</taxon>
        <taxon>Gammaproteobacteria</taxon>
        <taxon>Lysobacterales</taxon>
        <taxon>Lysobacteraceae</taxon>
        <taxon>Stenotrophomonas</taxon>
    </lineage>
</organism>
<gene>
    <name evidence="2" type="ORF">H9654_06075</name>
</gene>
<evidence type="ECO:0000313" key="2">
    <source>
        <dbReference type="EMBL" id="MBD7953773.1"/>
    </source>
</evidence>
<proteinExistence type="predicted"/>
<name>A0A8X8FKW7_9GAMM</name>